<gene>
    <name evidence="1" type="ORF">A9Q84_12315</name>
</gene>
<name>A0A1Y5F840_9BACT</name>
<dbReference type="AlphaFoldDB" id="A0A1Y5F840"/>
<evidence type="ECO:0000313" key="1">
    <source>
        <dbReference type="EMBL" id="OUR97107.1"/>
    </source>
</evidence>
<sequence length="183" mass="21941">MEILDIFFHLTFSFLLVSSIMRMSKLARACQIGVLFSLGSYFSMKSSSQIQWQLWSVAIIFLHMVLWNKRGMVEKSDFDEYELKIWDQWFSELDEFEFKKMMKFSQWEEFTRSGFMNIENNQFILIWNESPIWREYHLGEKLSFEKNSLFFTMDANLMQDEASLFHLKVSKIILDQNSLRSAA</sequence>
<comment type="caution">
    <text evidence="1">The sequence shown here is derived from an EMBL/GenBank/DDBJ whole genome shotgun (WGS) entry which is preliminary data.</text>
</comment>
<dbReference type="Proteomes" id="UP000196531">
    <property type="component" value="Unassembled WGS sequence"/>
</dbReference>
<accession>A0A1Y5F840</accession>
<organism evidence="1 2">
    <name type="scientific">Halobacteriovorax marinus</name>
    <dbReference type="NCBI Taxonomy" id="97084"/>
    <lineage>
        <taxon>Bacteria</taxon>
        <taxon>Pseudomonadati</taxon>
        <taxon>Bdellovibrionota</taxon>
        <taxon>Bacteriovoracia</taxon>
        <taxon>Bacteriovoracales</taxon>
        <taxon>Halobacteriovoraceae</taxon>
        <taxon>Halobacteriovorax</taxon>
    </lineage>
</organism>
<reference evidence="2" key="1">
    <citation type="journal article" date="2017" name="Proc. Natl. Acad. Sci. U.S.A.">
        <title>Simulation of Deepwater Horizon oil plume reveals substrate specialization within a complex community of hydrocarbon-degraders.</title>
        <authorList>
            <person name="Hu P."/>
            <person name="Dubinsky E.A."/>
            <person name="Probst A.J."/>
            <person name="Wang J."/>
            <person name="Sieber C.M.K."/>
            <person name="Tom L.M."/>
            <person name="Gardinali P."/>
            <person name="Banfield J.F."/>
            <person name="Atlas R.M."/>
            <person name="Andersen G.L."/>
        </authorList>
    </citation>
    <scope>NUCLEOTIDE SEQUENCE [LARGE SCALE GENOMIC DNA]</scope>
</reference>
<dbReference type="EMBL" id="MAAO01000006">
    <property type="protein sequence ID" value="OUR97107.1"/>
    <property type="molecule type" value="Genomic_DNA"/>
</dbReference>
<evidence type="ECO:0000313" key="2">
    <source>
        <dbReference type="Proteomes" id="UP000196531"/>
    </source>
</evidence>
<proteinExistence type="predicted"/>
<protein>
    <submittedName>
        <fullName evidence="1">Uncharacterized protein</fullName>
    </submittedName>
</protein>